<feature type="domain" description="NuBaID C-terminal" evidence="7">
    <location>
        <begin position="197"/>
        <end position="256"/>
    </location>
</feature>
<evidence type="ECO:0000256" key="2">
    <source>
        <dbReference type="ARBA" id="ARBA00022723"/>
    </source>
</evidence>
<dbReference type="VEuPathDB" id="FungiDB:T552_03383"/>
<evidence type="ECO:0000256" key="1">
    <source>
        <dbReference type="ARBA" id="ARBA00004123"/>
    </source>
</evidence>
<evidence type="ECO:0000259" key="7">
    <source>
        <dbReference type="Pfam" id="PF08600"/>
    </source>
</evidence>
<organism evidence="8 9">
    <name type="scientific">Pneumocystis carinii (strain B80)</name>
    <name type="common">Rat pneumocystis pneumonia agent</name>
    <name type="synonym">Pneumocystis carinii f. sp. carinii</name>
    <dbReference type="NCBI Taxonomy" id="1408658"/>
    <lineage>
        <taxon>Eukaryota</taxon>
        <taxon>Fungi</taxon>
        <taxon>Dikarya</taxon>
        <taxon>Ascomycota</taxon>
        <taxon>Taphrinomycotina</taxon>
        <taxon>Pneumocystomycetes</taxon>
        <taxon>Pneumocystaceae</taxon>
        <taxon>Pneumocystis</taxon>
    </lineage>
</organism>
<evidence type="ECO:0000256" key="4">
    <source>
        <dbReference type="ARBA" id="ARBA00022833"/>
    </source>
</evidence>
<comment type="subcellular location">
    <subcellularLocation>
        <location evidence="1">Nucleus</location>
    </subcellularLocation>
</comment>
<feature type="domain" description="C3HC-type" evidence="6">
    <location>
        <begin position="60"/>
        <end position="170"/>
    </location>
</feature>
<evidence type="ECO:0000259" key="6">
    <source>
        <dbReference type="Pfam" id="PF07967"/>
    </source>
</evidence>
<dbReference type="InterPro" id="IPR013909">
    <property type="entry name" value="NuBaID_C"/>
</dbReference>
<proteinExistence type="predicted"/>
<gene>
    <name evidence="8" type="ORF">T552_03383</name>
</gene>
<keyword evidence="2" id="KW-0479">Metal-binding</keyword>
<dbReference type="PANTHER" id="PTHR15835:SF6">
    <property type="entry name" value="ZINC FINGER C3HC-TYPE PROTEIN 1"/>
    <property type="match status" value="1"/>
</dbReference>
<keyword evidence="4" id="KW-0862">Zinc</keyword>
<evidence type="ECO:0000256" key="5">
    <source>
        <dbReference type="ARBA" id="ARBA00023242"/>
    </source>
</evidence>
<dbReference type="EMBL" id="LFVZ01000016">
    <property type="protein sequence ID" value="KTW25770.1"/>
    <property type="molecule type" value="Genomic_DNA"/>
</dbReference>
<dbReference type="GO" id="GO:0005634">
    <property type="term" value="C:nucleus"/>
    <property type="evidence" value="ECO:0007669"/>
    <property type="project" value="UniProtKB-SubCell"/>
</dbReference>
<dbReference type="AlphaFoldDB" id="A0A0W4ZBH3"/>
<dbReference type="Pfam" id="PF08600">
    <property type="entry name" value="NuBaID_C"/>
    <property type="match status" value="1"/>
</dbReference>
<reference evidence="9" key="1">
    <citation type="journal article" date="2016" name="Nat. Commun.">
        <title>Genome analysis of three Pneumocystis species reveals adaptation mechanisms to life exclusively in mammalian hosts.</title>
        <authorList>
            <person name="Ma L."/>
            <person name="Chen Z."/>
            <person name="Huang D.W."/>
            <person name="Kutty G."/>
            <person name="Ishihara M."/>
            <person name="Wang H."/>
            <person name="Abouelleil A."/>
            <person name="Bishop L."/>
            <person name="Davey E."/>
            <person name="Deng R."/>
            <person name="Deng X."/>
            <person name="Fan L."/>
            <person name="Fantoni G."/>
            <person name="Fitzgerald M."/>
            <person name="Gogineni E."/>
            <person name="Goldberg J.M."/>
            <person name="Handley G."/>
            <person name="Hu X."/>
            <person name="Huber C."/>
            <person name="Jiao X."/>
            <person name="Jones K."/>
            <person name="Levin J.Z."/>
            <person name="Liu Y."/>
            <person name="Macdonald P."/>
            <person name="Melnikov A."/>
            <person name="Raley C."/>
            <person name="Sassi M."/>
            <person name="Sherman B.T."/>
            <person name="Song X."/>
            <person name="Sykes S."/>
            <person name="Tran B."/>
            <person name="Walsh L."/>
            <person name="Xia Y."/>
            <person name="Yang J."/>
            <person name="Young S."/>
            <person name="Zeng Q."/>
            <person name="Zheng X."/>
            <person name="Stephens R."/>
            <person name="Nusbaum C."/>
            <person name="Birren B.W."/>
            <person name="Azadi P."/>
            <person name="Lempicki R.A."/>
            <person name="Cuomo C.A."/>
            <person name="Kovacs J.A."/>
        </authorList>
    </citation>
    <scope>NUCLEOTIDE SEQUENCE [LARGE SCALE GENOMIC DNA]</scope>
    <source>
        <strain evidence="9">B80</strain>
    </source>
</reference>
<sequence>MINDYIIKDKIKWRNKKRFKKTLNLLEGNHKSLKENDLQGKQNKSLIIKRMDKKNPIYAPWSRKEFSKRLSTFWSFPWHSIELPFNAVVCAKNGWICMGQMKIKCQLCKQEMELKTEIKTEIRDELNQVKMGHKENCCWRKKSCDESIMKLPLSDGKRAIEGFNERTKKLDIFKGVPKKLKVPIDMKKDLVKKNTEILSIFGWNGIEIDGIGLLVCGACHRRVGSWYFESEGEEEGFDVVFEHRNYCPWVNSKSQISVEPGWKILYGWLLRLVEPKLLETKESLDVRLQRLREALGLKKT</sequence>
<keyword evidence="3" id="KW-0863">Zinc-finger</keyword>
<keyword evidence="5" id="KW-0539">Nucleus</keyword>
<protein>
    <recommendedName>
        <fullName evidence="10">C3HC-type domain-containing protein</fullName>
    </recommendedName>
</protein>
<dbReference type="Proteomes" id="UP000054454">
    <property type="component" value="Unassembled WGS sequence"/>
</dbReference>
<name>A0A0W4ZBH3_PNEC8</name>
<dbReference type="OrthoDB" id="2592092at2759"/>
<dbReference type="GeneID" id="28938092"/>
<dbReference type="Pfam" id="PF07967">
    <property type="entry name" value="zf-C3HC"/>
    <property type="match status" value="1"/>
</dbReference>
<evidence type="ECO:0008006" key="10">
    <source>
        <dbReference type="Google" id="ProtNLM"/>
    </source>
</evidence>
<keyword evidence="9" id="KW-1185">Reference proteome</keyword>
<dbReference type="PANTHER" id="PTHR15835">
    <property type="entry name" value="NUCLEAR-INTERACTING PARTNER OF ALK"/>
    <property type="match status" value="1"/>
</dbReference>
<dbReference type="GO" id="GO:0008270">
    <property type="term" value="F:zinc ion binding"/>
    <property type="evidence" value="ECO:0007669"/>
    <property type="project" value="UniProtKB-KW"/>
</dbReference>
<comment type="caution">
    <text evidence="8">The sequence shown here is derived from an EMBL/GenBank/DDBJ whole genome shotgun (WGS) entry which is preliminary data.</text>
</comment>
<evidence type="ECO:0000313" key="9">
    <source>
        <dbReference type="Proteomes" id="UP000054454"/>
    </source>
</evidence>
<accession>A0A0W4ZBH3</accession>
<dbReference type="InterPro" id="IPR012935">
    <property type="entry name" value="NuBaID_N"/>
</dbReference>
<evidence type="ECO:0000256" key="3">
    <source>
        <dbReference type="ARBA" id="ARBA00022771"/>
    </source>
</evidence>
<dbReference type="RefSeq" id="XP_018224379.1">
    <property type="nucleotide sequence ID" value="XM_018371889.1"/>
</dbReference>
<dbReference type="SUPFAM" id="SSF57924">
    <property type="entry name" value="Inhibitor of apoptosis (IAP) repeat"/>
    <property type="match status" value="1"/>
</dbReference>
<evidence type="ECO:0000313" key="8">
    <source>
        <dbReference type="EMBL" id="KTW25770.1"/>
    </source>
</evidence>